<dbReference type="Gene3D" id="2.60.120.260">
    <property type="entry name" value="Galactose-binding domain-like"/>
    <property type="match status" value="1"/>
</dbReference>
<dbReference type="PROSITE" id="PS51469">
    <property type="entry name" value="SUN"/>
    <property type="match status" value="1"/>
</dbReference>
<keyword evidence="4" id="KW-0472">Membrane</keyword>
<evidence type="ECO:0000256" key="2">
    <source>
        <dbReference type="ARBA" id="ARBA00022692"/>
    </source>
</evidence>
<dbReference type="PANTHER" id="PTHR12911:SF8">
    <property type="entry name" value="KLAROID PROTEIN-RELATED"/>
    <property type="match status" value="1"/>
</dbReference>
<protein>
    <submittedName>
        <fullName evidence="5">Uncharacterized protein</fullName>
    </submittedName>
</protein>
<name>A0A183MJT4_9TREM</name>
<evidence type="ECO:0000256" key="3">
    <source>
        <dbReference type="ARBA" id="ARBA00022989"/>
    </source>
</evidence>
<keyword evidence="2" id="KW-0812">Transmembrane</keyword>
<dbReference type="Pfam" id="PF07738">
    <property type="entry name" value="Sad1_UNC"/>
    <property type="match status" value="1"/>
</dbReference>
<dbReference type="PANTHER" id="PTHR12911">
    <property type="entry name" value="SAD1/UNC-84-LIKE PROTEIN-RELATED"/>
    <property type="match status" value="1"/>
</dbReference>
<comment type="subcellular location">
    <subcellularLocation>
        <location evidence="1">Membrane</location>
    </subcellularLocation>
</comment>
<evidence type="ECO:0000313" key="6">
    <source>
        <dbReference type="Proteomes" id="UP000277204"/>
    </source>
</evidence>
<accession>A0A183MJT4</accession>
<evidence type="ECO:0000313" key="5">
    <source>
        <dbReference type="EMBL" id="VDP20603.1"/>
    </source>
</evidence>
<reference evidence="5 6" key="1">
    <citation type="submission" date="2018-11" db="EMBL/GenBank/DDBJ databases">
        <authorList>
            <consortium name="Pathogen Informatics"/>
        </authorList>
    </citation>
    <scope>NUCLEOTIDE SEQUENCE [LARGE SCALE GENOMIC DNA]</scope>
    <source>
        <strain evidence="5 6">Zambia</strain>
    </source>
</reference>
<sequence>MIDTEAQFESLFDRFKDLQRMIEEKKGWFKSKLVDIANQYFVSSTATSNLLSREHLTALRNIEENNEVMILRPDKDSSVVLMNTADYVTKMKQILDDQLRFKVDKSQKDLTDSTEKRIKGMLRELLKRKMIVNSTYNDLKSRGSRLPHMYGLPKVHKHDVPLRPILSMINSPYHKVARWLAEKLEPVRRRLATYTLKDSFQFADRLNRTNVADMFMVSFDVTSLFTNISLETIDIICHNYDLLPLPAPEFKKLLLMCTTDVQFQFNNTIYRQIDGVAMGSPLGPILANIFMGGSYRTERLHDTWMSPNMSRLPLGSSKFNSSSESSNRLTALKTRNMHPMLNRRISSKTESSTIIRTSSSENIEDGINSRYSDFSSTNSHSSKSRLLRSTARKFQNEMTGSHKLITREYQVSHELGISNKPTGSENLKLHDEQDESLITPTERARPRKSERLAFKNQLKSQQSSALVDLDTIYRQETSPYLSLTSTFVYPNQPQSTLEPMIMSSKALQMSSQVYSNVGNSVTTNTDPWTKRISSIWGRLSSNNPSVNSSNDNLSFSSTQSHVVQRRPTGWLARHMFGLERDNTEDLNFESKNTDDQFLSSDIEDNYNANISYHKTKNVANRNKTLVHFNLPHSNSLQFDFLSRRRRLCFYTQCVLNSFRNMSIHLLAFLMAFIYAVGNIFLYILSCLPRLFCWLFAKLFSGNDNSSNLSLNYHSRLRTDLSRFQNSTGSSSSYVQRNNILNWCLRLVLLLLILSPLLLILSLLYAPTDNFSNNSSLKLFPFFSDSNCTYELSETRPDSTHLWNLFIWKTRCLYVRYFFSSELNEDNRRSDKENDWWQWIPFYSSSKSSDRIVFDAGNLNDVTANKLFEQLTSLSQSVNKRLDLLSQTIKVTDNSLVNLKQDFIRKSGILNLQLIEMRNIFDHHINQWNHFYLKYNQSERLSNNKDFNFADHNAAFRIESDRLLRLAIEAANHNIATQLDELRSKILQDLIKSDLQRNMSIQNMSILLNSLRSQLSLRTKETRNELHRLHSQLSINSNRSKKFLDFENNLLQLQNKINLFTLRMSDIERLNEESKSTFTYIKDDRHSELIPHSLENKATLAKMIDEALHRFAADRTGLTDYALESSGGSIVGTRCTKTYTEGASLLSIFGLPLVRLSNSPRTILQPGSNPGDCWPFHGSKGQAIIRLSSPVIISSVTLEHLPRELAPNGRLDSAPRDFLVKALQSEFDDGVVLGEFTYDVDGRPIQNFPIRASLINYHIRHETYGHVFL</sequence>
<dbReference type="InterPro" id="IPR045119">
    <property type="entry name" value="SUN1-5"/>
</dbReference>
<dbReference type="GO" id="GO:0034993">
    <property type="term" value="C:meiotic nuclear membrane microtubule tethering complex"/>
    <property type="evidence" value="ECO:0007669"/>
    <property type="project" value="TreeGrafter"/>
</dbReference>
<organism evidence="5 6">
    <name type="scientific">Schistosoma margrebowiei</name>
    <dbReference type="NCBI Taxonomy" id="48269"/>
    <lineage>
        <taxon>Eukaryota</taxon>
        <taxon>Metazoa</taxon>
        <taxon>Spiralia</taxon>
        <taxon>Lophotrochozoa</taxon>
        <taxon>Platyhelminthes</taxon>
        <taxon>Trematoda</taxon>
        <taxon>Digenea</taxon>
        <taxon>Strigeidida</taxon>
        <taxon>Schistosomatoidea</taxon>
        <taxon>Schistosomatidae</taxon>
        <taxon>Schistosoma</taxon>
    </lineage>
</organism>
<dbReference type="STRING" id="48269.A0A183MJT4"/>
<dbReference type="EMBL" id="UZAI01017111">
    <property type="protein sequence ID" value="VDP20603.1"/>
    <property type="molecule type" value="Genomic_DNA"/>
</dbReference>
<dbReference type="GO" id="GO:0043495">
    <property type="term" value="F:protein-membrane adaptor activity"/>
    <property type="evidence" value="ECO:0007669"/>
    <property type="project" value="TreeGrafter"/>
</dbReference>
<evidence type="ECO:0000256" key="4">
    <source>
        <dbReference type="ARBA" id="ARBA00023136"/>
    </source>
</evidence>
<dbReference type="AlphaFoldDB" id="A0A183MJT4"/>
<keyword evidence="6" id="KW-1185">Reference proteome</keyword>
<proteinExistence type="predicted"/>
<dbReference type="Proteomes" id="UP000277204">
    <property type="component" value="Unassembled WGS sequence"/>
</dbReference>
<evidence type="ECO:0000256" key="1">
    <source>
        <dbReference type="ARBA" id="ARBA00004370"/>
    </source>
</evidence>
<keyword evidence="3" id="KW-1133">Transmembrane helix</keyword>
<dbReference type="InterPro" id="IPR012919">
    <property type="entry name" value="SUN_dom"/>
</dbReference>
<gene>
    <name evidence="5" type="ORF">SMRZ_LOCUS16309</name>
</gene>